<feature type="region of interest" description="Disordered" evidence="1">
    <location>
        <begin position="502"/>
        <end position="536"/>
    </location>
</feature>
<dbReference type="Proteomes" id="UP001190700">
    <property type="component" value="Unassembled WGS sequence"/>
</dbReference>
<reference evidence="3 4" key="1">
    <citation type="journal article" date="2015" name="Genome Biol. Evol.">
        <title>Comparative Genomics of a Bacterivorous Green Alga Reveals Evolutionary Causalities and Consequences of Phago-Mixotrophic Mode of Nutrition.</title>
        <authorList>
            <person name="Burns J.A."/>
            <person name="Paasch A."/>
            <person name="Narechania A."/>
            <person name="Kim E."/>
        </authorList>
    </citation>
    <scope>NUCLEOTIDE SEQUENCE [LARGE SCALE GENOMIC DNA]</scope>
    <source>
        <strain evidence="3 4">PLY_AMNH</strain>
    </source>
</reference>
<comment type="caution">
    <text evidence="3">The sequence shown here is derived from an EMBL/GenBank/DDBJ whole genome shotgun (WGS) entry which is preliminary data.</text>
</comment>
<sequence length="895" mass="97961">MTFPDSGMHGVHGVPSEVKIQLDEGVVQGDPVSTLDYLDSDEEDDDVQKLLAAAADAPEPEADVTKSTILQIFSQHNCEEEDLWNEAGSNLEEFLPTKSDVNDVVPDQEEWNRDVAPGDPLLVGDTDADHLTVGEAVCYFMELRRAQHWSRPAFDKFLKVLIMLMGGPGKCNLPSSLYRMRKFLKTGSHMDHAVHVCVNWRRHYPPRDDRSSWDKNQTCDTIRETNSDGAPVRMCKEKRFEVIRTSDGRDELRPRDWFYYFAPQCTIERWMRNPEFCKQRARRDARTGLDFWTAALAERIDQAVGGALLSPSASTPVEPPPEGGDPGVEYAEHRSMILSPGTDDAQLWNSDIGEIQDEYRTKQGVTVVNKKDCVELIVPCAAILSKAMFQDLPGSTHYHVMHLFHQRSHNLPEDAVKRQFLKALGDSWLYRDLANSLARADQRQGVSLLTIQARVREQFRHGLKVFDAPVSALSFGDGASGLAAALSSLQKQLERMQQDIRDLKRQKREGPPPAGKHLTRSAAKHHRAGVQPLGTAPPVSFDKKSGAFVPHCRNAVCARSGLKHWHAECPNGGLHSAHYCGAVEDYETDCLAVRFQRFYDAGDEHAFESLCTMEGRPEVCELSAHSFVTAEPTSLRHFQDAAASTQDAAADEGDMAQFGLATFHSGAQDSIPPPPAVRDPSALVAGGVPAARDPPVAVHGSLSLPGSVPSLQLADSAPAPLFAGMRIETSDVDSEGSDNDHGSDNDSDGGQRVAFGSFGTLGHGSDSDLDDGGASPDSLTPVCRPRAPPSFLRGLVEPGATARRSTGDLFASDPPLGSLDIRCDDMQYICGGDEHGILHIPEGSADLQALPQIDQVVTLVPGHYDPTVNLHDWFCLVRAERIEHVWPISGRGPGC</sequence>
<dbReference type="EMBL" id="LGRX02026776">
    <property type="protein sequence ID" value="KAK3250335.1"/>
    <property type="molecule type" value="Genomic_DNA"/>
</dbReference>
<dbReference type="InterPro" id="IPR042208">
    <property type="entry name" value="D-ser_dehydrat-like_sf"/>
</dbReference>
<evidence type="ECO:0000256" key="1">
    <source>
        <dbReference type="SAM" id="MobiDB-lite"/>
    </source>
</evidence>
<dbReference type="SMART" id="SM01119">
    <property type="entry name" value="D-ser_dehydrat"/>
    <property type="match status" value="1"/>
</dbReference>
<proteinExistence type="predicted"/>
<gene>
    <name evidence="3" type="ORF">CYMTET_40275</name>
</gene>
<evidence type="ECO:0000313" key="3">
    <source>
        <dbReference type="EMBL" id="KAK3250335.1"/>
    </source>
</evidence>
<feature type="region of interest" description="Disordered" evidence="1">
    <location>
        <begin position="731"/>
        <end position="794"/>
    </location>
</feature>
<dbReference type="Gene3D" id="2.40.37.20">
    <property type="entry name" value="D-serine dehydratase-like domain"/>
    <property type="match status" value="1"/>
</dbReference>
<keyword evidence="4" id="KW-1185">Reference proteome</keyword>
<accession>A0AAE0CAG8</accession>
<dbReference type="InterPro" id="IPR026956">
    <property type="entry name" value="D-ser_dehydrat-like_dom"/>
</dbReference>
<protein>
    <recommendedName>
        <fullName evidence="2">D-serine dehydratase-like domain-containing protein</fullName>
    </recommendedName>
</protein>
<name>A0AAE0CAG8_9CHLO</name>
<evidence type="ECO:0000313" key="4">
    <source>
        <dbReference type="Proteomes" id="UP001190700"/>
    </source>
</evidence>
<dbReference type="Pfam" id="PF14031">
    <property type="entry name" value="D-ser_dehydrat"/>
    <property type="match status" value="1"/>
</dbReference>
<feature type="region of interest" description="Disordered" evidence="1">
    <location>
        <begin position="665"/>
        <end position="688"/>
    </location>
</feature>
<dbReference type="AlphaFoldDB" id="A0AAE0CAG8"/>
<feature type="domain" description="D-serine dehydratase-like" evidence="2">
    <location>
        <begin position="743"/>
        <end position="878"/>
    </location>
</feature>
<evidence type="ECO:0000259" key="2">
    <source>
        <dbReference type="SMART" id="SM01119"/>
    </source>
</evidence>
<organism evidence="3 4">
    <name type="scientific">Cymbomonas tetramitiformis</name>
    <dbReference type="NCBI Taxonomy" id="36881"/>
    <lineage>
        <taxon>Eukaryota</taxon>
        <taxon>Viridiplantae</taxon>
        <taxon>Chlorophyta</taxon>
        <taxon>Pyramimonadophyceae</taxon>
        <taxon>Pyramimonadales</taxon>
        <taxon>Pyramimonadaceae</taxon>
        <taxon>Cymbomonas</taxon>
    </lineage>
</organism>
<feature type="compositionally biased region" description="Basic residues" evidence="1">
    <location>
        <begin position="517"/>
        <end position="528"/>
    </location>
</feature>